<dbReference type="InterPro" id="IPR043472">
    <property type="entry name" value="Macro_dom-like"/>
</dbReference>
<reference evidence="6 7" key="1">
    <citation type="journal article" date="2012" name="FEMS Yeast Res.">
        <title>The genome sequence of the wine yeast VIN7 reveals an allotriploid hybrid genome with Saccharomyces cerevisiae and Saccharomyces kudriavzevii origins.</title>
        <authorList>
            <person name="Borneman A.R."/>
            <person name="Desany B.A."/>
            <person name="Riches D."/>
            <person name="Affourtit J.P."/>
            <person name="Forgan A.H."/>
            <person name="Pretorius I.S."/>
            <person name="Egholm M."/>
            <person name="Chambers P.J."/>
        </authorList>
    </citation>
    <scope>NUCLEOTIDE SEQUENCE [LARGE SCALE GENOMIC DNA]</scope>
    <source>
        <strain evidence="6 7">VIN7</strain>
    </source>
</reference>
<dbReference type="PhylomeDB" id="H0GR54"/>
<accession>H0GR54</accession>
<comment type="similarity">
    <text evidence="1">Belongs to the POA1 family.</text>
</comment>
<keyword evidence="7" id="KW-1185">Reference proteome</keyword>
<comment type="caution">
    <text evidence="6">The sequence shown here is derived from an EMBL/GenBank/DDBJ whole genome shotgun (WGS) entry which is preliminary data.</text>
</comment>
<dbReference type="PANTHER" id="PTHR12521:SF0">
    <property type="entry name" value="ADP-RIBOSE GLYCOHYDROLASE OARD1"/>
    <property type="match status" value="1"/>
</dbReference>
<evidence type="ECO:0000313" key="6">
    <source>
        <dbReference type="EMBL" id="EHN03699.1"/>
    </source>
</evidence>
<dbReference type="PANTHER" id="PTHR12521">
    <property type="entry name" value="PROTEIN C6ORF130"/>
    <property type="match status" value="1"/>
</dbReference>
<dbReference type="OrthoDB" id="2155246at2759"/>
<dbReference type="InterPro" id="IPR002589">
    <property type="entry name" value="Macro_dom"/>
</dbReference>
<evidence type="ECO:0000256" key="3">
    <source>
        <dbReference type="ARBA" id="ARBA00019744"/>
    </source>
</evidence>
<dbReference type="CDD" id="cd02901">
    <property type="entry name" value="Macro_Poa1p-like"/>
    <property type="match status" value="1"/>
</dbReference>
<dbReference type="Proteomes" id="UP000009009">
    <property type="component" value="Unassembled WGS sequence"/>
</dbReference>
<evidence type="ECO:0000256" key="1">
    <source>
        <dbReference type="ARBA" id="ARBA00006575"/>
    </source>
</evidence>
<dbReference type="GO" id="GO:0140291">
    <property type="term" value="P:peptidyl-glutamate ADP-deribosylation"/>
    <property type="evidence" value="ECO:0007669"/>
    <property type="project" value="TreeGrafter"/>
</dbReference>
<organism evidence="6 7">
    <name type="scientific">Saccharomyces cerevisiae x Saccharomyces kudriavzevii (strain VIN7)</name>
    <name type="common">Yeast</name>
    <dbReference type="NCBI Taxonomy" id="1095631"/>
    <lineage>
        <taxon>Eukaryota</taxon>
        <taxon>Fungi</taxon>
        <taxon>Dikarya</taxon>
        <taxon>Ascomycota</taxon>
        <taxon>Saccharomycotina</taxon>
        <taxon>Saccharomycetes</taxon>
        <taxon>Saccharomycetales</taxon>
        <taxon>Saccharomycetaceae</taxon>
        <taxon>Saccharomyces</taxon>
    </lineage>
</organism>
<protein>
    <recommendedName>
        <fullName evidence="3">ADP-ribose 1''-phosphate phosphatase</fullName>
        <ecNumber evidence="2">3.1.3.84</ecNumber>
    </recommendedName>
</protein>
<dbReference type="SMART" id="SM00506">
    <property type="entry name" value="A1pp"/>
    <property type="match status" value="1"/>
</dbReference>
<comment type="catalytic activity">
    <reaction evidence="4">
        <text>ADP-alpha-D-ribose 1''-phosphate + H2O = ADP-D-ribose + phosphate</text>
        <dbReference type="Rhea" id="RHEA:25029"/>
        <dbReference type="ChEBI" id="CHEBI:15377"/>
        <dbReference type="ChEBI" id="CHEBI:43474"/>
        <dbReference type="ChEBI" id="CHEBI:57967"/>
        <dbReference type="ChEBI" id="CHEBI:58753"/>
        <dbReference type="EC" id="3.1.3.84"/>
    </reaction>
</comment>
<name>H0GR54_SACCK</name>
<dbReference type="AlphaFoldDB" id="H0GR54"/>
<sequence>MSNITYVKGNILKATTHPRILIHSCNCDGHWGGGIAYQLSLRYPKAENDYVELCEKYGSALLGKCTLLPSYENSDLLICCLFTSSSGGSSHGGKQSILDYTGLSLDKLRAFRAAGGKTKTKNDIINAYVGDNIKHQLGEYKLEMPRINSGIFGVPWKETEYVLEKFNGDMNFTVYQL</sequence>
<dbReference type="SUPFAM" id="SSF52949">
    <property type="entry name" value="Macro domain-like"/>
    <property type="match status" value="1"/>
</dbReference>
<evidence type="ECO:0000256" key="4">
    <source>
        <dbReference type="ARBA" id="ARBA00034427"/>
    </source>
</evidence>
<gene>
    <name evidence="6" type="ORF">VIN7_5543</name>
</gene>
<dbReference type="EC" id="3.1.3.84" evidence="2"/>
<proteinExistence type="inferred from homology"/>
<dbReference type="Gene3D" id="3.40.220.10">
    <property type="entry name" value="Leucine Aminopeptidase, subunit E, domain 1"/>
    <property type="match status" value="1"/>
</dbReference>
<dbReference type="PROSITE" id="PS51154">
    <property type="entry name" value="MACRO"/>
    <property type="match status" value="1"/>
</dbReference>
<evidence type="ECO:0000256" key="2">
    <source>
        <dbReference type="ARBA" id="ARBA00012983"/>
    </source>
</evidence>
<evidence type="ECO:0000259" key="5">
    <source>
        <dbReference type="PROSITE" id="PS51154"/>
    </source>
</evidence>
<dbReference type="Pfam" id="PF01661">
    <property type="entry name" value="Macro"/>
    <property type="match status" value="1"/>
</dbReference>
<dbReference type="EMBL" id="AGVY01000126">
    <property type="protein sequence ID" value="EHN03699.1"/>
    <property type="molecule type" value="Genomic_DNA"/>
</dbReference>
<dbReference type="HOGENOM" id="CLU_054419_1_2_1"/>
<dbReference type="InterPro" id="IPR050892">
    <property type="entry name" value="ADP-ribose_metab_enzymes"/>
</dbReference>
<feature type="domain" description="Macro" evidence="5">
    <location>
        <begin position="1"/>
        <end position="177"/>
    </location>
</feature>
<evidence type="ECO:0000313" key="7">
    <source>
        <dbReference type="Proteomes" id="UP000009009"/>
    </source>
</evidence>